<comment type="similarity">
    <text evidence="3 11">Belongs to the NadD family.</text>
</comment>
<keyword evidence="7 11" id="KW-0547">Nucleotide-binding</keyword>
<dbReference type="PANTHER" id="PTHR39321:SF3">
    <property type="entry name" value="PHOSPHOPANTETHEINE ADENYLYLTRANSFERASE"/>
    <property type="match status" value="1"/>
</dbReference>
<keyword evidence="8 11" id="KW-0067">ATP-binding</keyword>
<feature type="domain" description="Cytidyltransferase-like" evidence="12">
    <location>
        <begin position="21"/>
        <end position="203"/>
    </location>
</feature>
<comment type="function">
    <text evidence="1 11">Catalyzes the reversible adenylation of nicotinate mononucleotide (NaMN) to nicotinic acid adenine dinucleotide (NaAD).</text>
</comment>
<evidence type="ECO:0000256" key="4">
    <source>
        <dbReference type="ARBA" id="ARBA00022642"/>
    </source>
</evidence>
<evidence type="ECO:0000256" key="8">
    <source>
        <dbReference type="ARBA" id="ARBA00022840"/>
    </source>
</evidence>
<dbReference type="HAMAP" id="MF_00244">
    <property type="entry name" value="NaMN_adenylyltr"/>
    <property type="match status" value="1"/>
</dbReference>
<keyword evidence="6 11" id="KW-0548">Nucleotidyltransferase</keyword>
<evidence type="ECO:0000256" key="2">
    <source>
        <dbReference type="ARBA" id="ARBA00005019"/>
    </source>
</evidence>
<organism evidence="13 14">
    <name type="scientific">Colwellia psychrerythraea</name>
    <name type="common">Vibrio psychroerythus</name>
    <dbReference type="NCBI Taxonomy" id="28229"/>
    <lineage>
        <taxon>Bacteria</taxon>
        <taxon>Pseudomonadati</taxon>
        <taxon>Pseudomonadota</taxon>
        <taxon>Gammaproteobacteria</taxon>
        <taxon>Alteromonadales</taxon>
        <taxon>Colwelliaceae</taxon>
        <taxon>Colwellia</taxon>
    </lineage>
</organism>
<dbReference type="InterPro" id="IPR004821">
    <property type="entry name" value="Cyt_trans-like"/>
</dbReference>
<dbReference type="CDD" id="cd02165">
    <property type="entry name" value="NMNAT"/>
    <property type="match status" value="1"/>
</dbReference>
<comment type="pathway">
    <text evidence="2 11">Cofactor biosynthesis; NAD(+) biosynthesis; deamido-NAD(+) from nicotinate D-ribonucleotide: step 1/1.</text>
</comment>
<evidence type="ECO:0000313" key="14">
    <source>
        <dbReference type="Proteomes" id="UP000243053"/>
    </source>
</evidence>
<dbReference type="EMBL" id="MAAF01000044">
    <property type="protein sequence ID" value="OUR81708.1"/>
    <property type="molecule type" value="Genomic_DNA"/>
</dbReference>
<evidence type="ECO:0000256" key="5">
    <source>
        <dbReference type="ARBA" id="ARBA00022679"/>
    </source>
</evidence>
<dbReference type="GO" id="GO:0005524">
    <property type="term" value="F:ATP binding"/>
    <property type="evidence" value="ECO:0007669"/>
    <property type="project" value="UniProtKB-KW"/>
</dbReference>
<protein>
    <recommendedName>
        <fullName evidence="11">Probable nicotinate-nucleotide adenylyltransferase</fullName>
        <ecNumber evidence="11">2.7.7.18</ecNumber>
    </recommendedName>
    <alternativeName>
        <fullName evidence="11">Deamido-NAD(+) diphosphorylase</fullName>
    </alternativeName>
    <alternativeName>
        <fullName evidence="11">Deamido-NAD(+) pyrophosphorylase</fullName>
    </alternativeName>
    <alternativeName>
        <fullName evidence="11">Nicotinate mononucleotide adenylyltransferase</fullName>
        <shortName evidence="11">NaMN adenylyltransferase</shortName>
    </alternativeName>
</protein>
<keyword evidence="4 11" id="KW-0662">Pyridine nucleotide biosynthesis</keyword>
<sequence>MANQNREINSHKPSLDKGIGILGGTFDPIHLGHTHSAQAVANELGLQKILLIPAHIPPHKISPDLVPHASAEQRAAMVEIACKNSTLFTCDQRELKRSGHSYTVDTLKELKLKYPDQPIYFIIGMDSLMTFTHWHQYQEILSLCHLVVNTRPNYPIEQLNDETKVLLKNYQTTDIAQLTQLESGKIFFAHKCFFDISSTRIRQELVQKQSCNHQLLPSISEFINKNNLYR</sequence>
<evidence type="ECO:0000256" key="1">
    <source>
        <dbReference type="ARBA" id="ARBA00002324"/>
    </source>
</evidence>
<evidence type="ECO:0000313" key="13">
    <source>
        <dbReference type="EMBL" id="OUR81708.1"/>
    </source>
</evidence>
<evidence type="ECO:0000256" key="10">
    <source>
        <dbReference type="ARBA" id="ARBA00048721"/>
    </source>
</evidence>
<keyword evidence="9 11" id="KW-0520">NAD</keyword>
<comment type="catalytic activity">
    <reaction evidence="10 11">
        <text>nicotinate beta-D-ribonucleotide + ATP + H(+) = deamido-NAD(+) + diphosphate</text>
        <dbReference type="Rhea" id="RHEA:22860"/>
        <dbReference type="ChEBI" id="CHEBI:15378"/>
        <dbReference type="ChEBI" id="CHEBI:30616"/>
        <dbReference type="ChEBI" id="CHEBI:33019"/>
        <dbReference type="ChEBI" id="CHEBI:57502"/>
        <dbReference type="ChEBI" id="CHEBI:58437"/>
        <dbReference type="EC" id="2.7.7.18"/>
    </reaction>
</comment>
<dbReference type="EC" id="2.7.7.18" evidence="11"/>
<dbReference type="NCBIfam" id="NF000839">
    <property type="entry name" value="PRK00071.1-1"/>
    <property type="match status" value="1"/>
</dbReference>
<dbReference type="Proteomes" id="UP000243053">
    <property type="component" value="Unassembled WGS sequence"/>
</dbReference>
<reference evidence="14" key="1">
    <citation type="journal article" date="2017" name="Proc. Natl. Acad. Sci. U.S.A.">
        <title>Simulation of Deepwater Horizon oil plume reveals substrate specialization within a complex community of hydrocarbon degraders.</title>
        <authorList>
            <person name="Hu P."/>
            <person name="Dubinsky E.A."/>
            <person name="Probst A.J."/>
            <person name="Wang J."/>
            <person name="Sieber C.M.K."/>
            <person name="Tom L.M."/>
            <person name="Gardinali P."/>
            <person name="Banfield J.F."/>
            <person name="Atlas R.M."/>
            <person name="Andersen G.L."/>
        </authorList>
    </citation>
    <scope>NUCLEOTIDE SEQUENCE [LARGE SCALE GENOMIC DNA]</scope>
</reference>
<dbReference type="SUPFAM" id="SSF52374">
    <property type="entry name" value="Nucleotidylyl transferase"/>
    <property type="match status" value="1"/>
</dbReference>
<accession>A0A1Y5EG35</accession>
<dbReference type="UniPathway" id="UPA00253">
    <property type="reaction ID" value="UER00332"/>
</dbReference>
<name>A0A1Y5EG35_COLPS</name>
<dbReference type="Pfam" id="PF01467">
    <property type="entry name" value="CTP_transf_like"/>
    <property type="match status" value="1"/>
</dbReference>
<evidence type="ECO:0000259" key="12">
    <source>
        <dbReference type="Pfam" id="PF01467"/>
    </source>
</evidence>
<evidence type="ECO:0000256" key="6">
    <source>
        <dbReference type="ARBA" id="ARBA00022695"/>
    </source>
</evidence>
<dbReference type="AlphaFoldDB" id="A0A1Y5EG35"/>
<evidence type="ECO:0000256" key="11">
    <source>
        <dbReference type="HAMAP-Rule" id="MF_00244"/>
    </source>
</evidence>
<dbReference type="GO" id="GO:0009435">
    <property type="term" value="P:NAD+ biosynthetic process"/>
    <property type="evidence" value="ECO:0007669"/>
    <property type="project" value="UniProtKB-UniRule"/>
</dbReference>
<proteinExistence type="inferred from homology"/>
<dbReference type="InterPro" id="IPR005248">
    <property type="entry name" value="NadD/NMNAT"/>
</dbReference>
<dbReference type="NCBIfam" id="NF000840">
    <property type="entry name" value="PRK00071.1-3"/>
    <property type="match status" value="1"/>
</dbReference>
<dbReference type="NCBIfam" id="TIGR00125">
    <property type="entry name" value="cyt_tran_rel"/>
    <property type="match status" value="1"/>
</dbReference>
<comment type="caution">
    <text evidence="13">The sequence shown here is derived from an EMBL/GenBank/DDBJ whole genome shotgun (WGS) entry which is preliminary data.</text>
</comment>
<dbReference type="NCBIfam" id="TIGR00482">
    <property type="entry name" value="nicotinate (nicotinamide) nucleotide adenylyltransferase"/>
    <property type="match status" value="1"/>
</dbReference>
<dbReference type="GO" id="GO:0004515">
    <property type="term" value="F:nicotinate-nucleotide adenylyltransferase activity"/>
    <property type="evidence" value="ECO:0007669"/>
    <property type="project" value="UniProtKB-UniRule"/>
</dbReference>
<keyword evidence="5 11" id="KW-0808">Transferase</keyword>
<evidence type="ECO:0000256" key="3">
    <source>
        <dbReference type="ARBA" id="ARBA00009014"/>
    </source>
</evidence>
<dbReference type="PANTHER" id="PTHR39321">
    <property type="entry name" value="NICOTINATE-NUCLEOTIDE ADENYLYLTRANSFERASE-RELATED"/>
    <property type="match status" value="1"/>
</dbReference>
<evidence type="ECO:0000256" key="9">
    <source>
        <dbReference type="ARBA" id="ARBA00023027"/>
    </source>
</evidence>
<evidence type="ECO:0000256" key="7">
    <source>
        <dbReference type="ARBA" id="ARBA00022741"/>
    </source>
</evidence>
<dbReference type="Gene3D" id="3.40.50.620">
    <property type="entry name" value="HUPs"/>
    <property type="match status" value="1"/>
</dbReference>
<dbReference type="InterPro" id="IPR014729">
    <property type="entry name" value="Rossmann-like_a/b/a_fold"/>
</dbReference>
<gene>
    <name evidence="11" type="primary">nadD</name>
    <name evidence="13" type="ORF">A9Q75_07250</name>
</gene>